<keyword evidence="9" id="KW-1185">Reference proteome</keyword>
<dbReference type="InterPro" id="IPR000504">
    <property type="entry name" value="RRM_dom"/>
</dbReference>
<evidence type="ECO:0000256" key="2">
    <source>
        <dbReference type="ARBA" id="ARBA00022884"/>
    </source>
</evidence>
<evidence type="ECO:0000313" key="6">
    <source>
        <dbReference type="EMBL" id="CAD5231844.1"/>
    </source>
</evidence>
<gene>
    <name evidence="6" type="ORF">BXYJ_LOCUS11940</name>
</gene>
<protein>
    <submittedName>
        <fullName evidence="6">(pine wood nematode) hypothetical protein</fullName>
    </submittedName>
    <submittedName>
        <fullName evidence="10">RRM domain-containing protein</fullName>
    </submittedName>
</protein>
<dbReference type="Proteomes" id="UP000659654">
    <property type="component" value="Unassembled WGS sequence"/>
</dbReference>
<reference evidence="10" key="1">
    <citation type="submission" date="2016-11" db="UniProtKB">
        <authorList>
            <consortium name="WormBaseParasite"/>
        </authorList>
    </citation>
    <scope>IDENTIFICATION</scope>
</reference>
<name>A0A1I7RRZ8_BURXY</name>
<organism evidence="8 10">
    <name type="scientific">Bursaphelenchus xylophilus</name>
    <name type="common">Pinewood nematode worm</name>
    <name type="synonym">Aphelenchoides xylophilus</name>
    <dbReference type="NCBI Taxonomy" id="6326"/>
    <lineage>
        <taxon>Eukaryota</taxon>
        <taxon>Metazoa</taxon>
        <taxon>Ecdysozoa</taxon>
        <taxon>Nematoda</taxon>
        <taxon>Chromadorea</taxon>
        <taxon>Rhabditida</taxon>
        <taxon>Tylenchina</taxon>
        <taxon>Tylenchomorpha</taxon>
        <taxon>Aphelenchoidea</taxon>
        <taxon>Aphelenchoididae</taxon>
        <taxon>Bursaphelenchus</taxon>
    </lineage>
</organism>
<evidence type="ECO:0000313" key="9">
    <source>
        <dbReference type="Proteomes" id="UP000659654"/>
    </source>
</evidence>
<dbReference type="SMART" id="SM00360">
    <property type="entry name" value="RRM"/>
    <property type="match status" value="1"/>
</dbReference>
<dbReference type="InterPro" id="IPR012677">
    <property type="entry name" value="Nucleotide-bd_a/b_plait_sf"/>
</dbReference>
<dbReference type="Proteomes" id="UP000095284">
    <property type="component" value="Unplaced"/>
</dbReference>
<evidence type="ECO:0000256" key="3">
    <source>
        <dbReference type="ARBA" id="ARBA00023242"/>
    </source>
</evidence>
<dbReference type="OrthoDB" id="21467at2759"/>
<dbReference type="Proteomes" id="UP000582659">
    <property type="component" value="Unassembled WGS sequence"/>
</dbReference>
<comment type="subcellular location">
    <subcellularLocation>
        <location evidence="1">Nucleus</location>
        <location evidence="1">Nucleolus</location>
    </subcellularLocation>
</comment>
<evidence type="ECO:0000313" key="8">
    <source>
        <dbReference type="Proteomes" id="UP000095284"/>
    </source>
</evidence>
<dbReference type="CDD" id="cd12307">
    <property type="entry name" value="RRM_NIFK_like"/>
    <property type="match status" value="1"/>
</dbReference>
<dbReference type="InterPro" id="IPR035979">
    <property type="entry name" value="RBD_domain_sf"/>
</dbReference>
<dbReference type="Pfam" id="PF00076">
    <property type="entry name" value="RRM_1"/>
    <property type="match status" value="1"/>
</dbReference>
<dbReference type="PANTHER" id="PTHR46754">
    <property type="entry name" value="MKI67 FHA DOMAIN-INTERACTING NUCLEOLAR PHOSPHOPROTEIN"/>
    <property type="match status" value="1"/>
</dbReference>
<dbReference type="AlphaFoldDB" id="A0A1I7RRZ8"/>
<evidence type="ECO:0000259" key="5">
    <source>
        <dbReference type="PROSITE" id="PS50102"/>
    </source>
</evidence>
<dbReference type="EMBL" id="CAJFDI010000005">
    <property type="protein sequence ID" value="CAD5231844.1"/>
    <property type="molecule type" value="Genomic_DNA"/>
</dbReference>
<dbReference type="PROSITE" id="PS50102">
    <property type="entry name" value="RRM"/>
    <property type="match status" value="1"/>
</dbReference>
<evidence type="ECO:0000256" key="1">
    <source>
        <dbReference type="ARBA" id="ARBA00004604"/>
    </source>
</evidence>
<dbReference type="EMBL" id="CAJFCV020000005">
    <property type="protein sequence ID" value="CAG9123357.1"/>
    <property type="molecule type" value="Genomic_DNA"/>
</dbReference>
<accession>A0A1I7RRZ8</accession>
<sequence length="166" mass="19438">MPETTADLKNCCIRLNHIPYGFFEKELFGYFSQFGRVVRVRVPKSKRGLFKNKAYILFDDKEVARLASEAMDNYLMYDKRVRCSVIKDRVPNVIKSGPTFAYHEGFEKNRKHEALHNARERTNDETKLENIKIAISLRSALKKLKEAGYEYEFDFSAKEKKALTQE</sequence>
<proteinExistence type="predicted"/>
<evidence type="ECO:0000256" key="4">
    <source>
        <dbReference type="PROSITE-ProRule" id="PRU00176"/>
    </source>
</evidence>
<dbReference type="SMR" id="A0A1I7RRZ8"/>
<keyword evidence="3" id="KW-0539">Nucleus</keyword>
<feature type="domain" description="RRM" evidence="5">
    <location>
        <begin position="11"/>
        <end position="88"/>
    </location>
</feature>
<evidence type="ECO:0000313" key="10">
    <source>
        <dbReference type="WBParaSite" id="BXY_0350000.1"/>
    </source>
</evidence>
<keyword evidence="2 4" id="KW-0694">RNA-binding</keyword>
<dbReference type="GO" id="GO:0003723">
    <property type="term" value="F:RNA binding"/>
    <property type="evidence" value="ECO:0007669"/>
    <property type="project" value="UniProtKB-UniRule"/>
</dbReference>
<dbReference type="Gene3D" id="3.30.70.330">
    <property type="match status" value="1"/>
</dbReference>
<dbReference type="GO" id="GO:0005730">
    <property type="term" value="C:nucleolus"/>
    <property type="evidence" value="ECO:0007669"/>
    <property type="project" value="UniProtKB-SubCell"/>
</dbReference>
<evidence type="ECO:0000313" key="7">
    <source>
        <dbReference type="EMBL" id="CAG9123357.1"/>
    </source>
</evidence>
<dbReference type="WBParaSite" id="BXY_0350000.1">
    <property type="protein sequence ID" value="BXY_0350000.1"/>
    <property type="gene ID" value="BXY_0350000"/>
</dbReference>
<dbReference type="SUPFAM" id="SSF54928">
    <property type="entry name" value="RNA-binding domain, RBD"/>
    <property type="match status" value="1"/>
</dbReference>
<reference evidence="7" key="2">
    <citation type="submission" date="2020-08" db="EMBL/GenBank/DDBJ databases">
        <authorList>
            <person name="Kikuchi T."/>
        </authorList>
    </citation>
    <scope>NUCLEOTIDE SEQUENCE</scope>
    <source>
        <strain evidence="6">Ka4C1</strain>
    </source>
</reference>
<dbReference type="eggNOG" id="KOG4208">
    <property type="taxonomic scope" value="Eukaryota"/>
</dbReference>